<evidence type="ECO:0000256" key="6">
    <source>
        <dbReference type="SAM" id="MobiDB-lite"/>
    </source>
</evidence>
<sequence>MHDPVTTPLTSTKNPPSTNDLTNTTTTNDSQLENWPMHMNDWLADDIVKLNISDDANSPLHAQLTTTPPKAKMASAAVVQLSETSPLETSSIPSVGSSPHPSEHQISISHSRGSSTDTSISSSHESVLSGTSNTLLAPAHAPNKAGTIGGEVKERPHSFSGGLSSADLRRLQEADETPSSDDRHHWPSAGLQNNGGHQEQLSYPSLVNNSATLHRPQPSQPSFNYRANSSQETFMQSNRDDLEIDYSLQQRNFDPIPQSGVAAAGLASPFLAGRPTNMQNAPYRQLPRGFGQQGLLPAPSSMAYPTHTSHLSLGNTQQLYEMMQHPIGHDIPAVNRVQAQHSIYRGAHHHSASDPSAIREAATLALLNGNMQAFAPAMFQPAMAPPAAMPLYPTAGQYYGQDAYARPDLASQMAARLQGQYRTPYPIVPPQAVGMDGSLSSPTSTNGQTGPSANNRKLGLYKTELCRSWEEKGSCRYGNKCQFAHGEDELRNVARHPKYKTEICRTFWVSGSCPYGKRCCFIHTELPASGAANGAPPPAENTPQPSRPDTRARSLSTNSDPNDGSVSLLARITAKRNLESNANTPVDGNGSASNFQFSRPPTGSLRVDTALDGASLKQQNKSAYPTFASNGVLIPAAERIRAKSPAPVTAGPDLSRHNLNSRLEIVGGYNGHLRAKTGASSNSTARHSFNGDADGTFSPSPPITGQQYTMSSAVDGSSSAAPRANGHVRSGSAGNWGNMWTSDLAVGSSRLNEKAWA</sequence>
<dbReference type="Proteomes" id="UP001556367">
    <property type="component" value="Unassembled WGS sequence"/>
</dbReference>
<dbReference type="PANTHER" id="PTHR12547:SF18">
    <property type="entry name" value="PROTEIN TIS11"/>
    <property type="match status" value="1"/>
</dbReference>
<feature type="compositionally biased region" description="Polar residues" evidence="6">
    <location>
        <begin position="81"/>
        <end position="106"/>
    </location>
</feature>
<evidence type="ECO:0000256" key="1">
    <source>
        <dbReference type="ARBA" id="ARBA00022723"/>
    </source>
</evidence>
<feature type="zinc finger region" description="C3H1-type" evidence="5">
    <location>
        <begin position="460"/>
        <end position="488"/>
    </location>
</feature>
<feature type="compositionally biased region" description="Polar residues" evidence="6">
    <location>
        <begin position="678"/>
        <end position="687"/>
    </location>
</feature>
<dbReference type="EMBL" id="JASNQZ010000011">
    <property type="protein sequence ID" value="KAL0950810.1"/>
    <property type="molecule type" value="Genomic_DNA"/>
</dbReference>
<feature type="compositionally biased region" description="Polar residues" evidence="6">
    <location>
        <begin position="579"/>
        <end position="601"/>
    </location>
</feature>
<feature type="compositionally biased region" description="Polar residues" evidence="6">
    <location>
        <begin position="190"/>
        <end position="202"/>
    </location>
</feature>
<comment type="caution">
    <text evidence="8">The sequence shown here is derived from an EMBL/GenBank/DDBJ whole genome shotgun (WGS) entry which is preliminary data.</text>
</comment>
<evidence type="ECO:0000256" key="4">
    <source>
        <dbReference type="ARBA" id="ARBA00022833"/>
    </source>
</evidence>
<dbReference type="PROSITE" id="PS50103">
    <property type="entry name" value="ZF_C3H1"/>
    <property type="match status" value="2"/>
</dbReference>
<feature type="region of interest" description="Disordered" evidence="6">
    <location>
        <begin position="578"/>
        <end position="601"/>
    </location>
</feature>
<reference evidence="9" key="1">
    <citation type="submission" date="2024-06" db="EMBL/GenBank/DDBJ databases">
        <title>Multi-omics analyses provide insights into the biosynthesis of the anticancer antibiotic pleurotin in Hohenbuehelia grisea.</title>
        <authorList>
            <person name="Weaver J.A."/>
            <person name="Alberti F."/>
        </authorList>
    </citation>
    <scope>NUCLEOTIDE SEQUENCE [LARGE SCALE GENOMIC DNA]</scope>
    <source>
        <strain evidence="9">T-177</strain>
    </source>
</reference>
<feature type="zinc finger region" description="C3H1-type" evidence="5">
    <location>
        <begin position="498"/>
        <end position="526"/>
    </location>
</feature>
<dbReference type="SUPFAM" id="SSF90229">
    <property type="entry name" value="CCCH zinc finger"/>
    <property type="match status" value="2"/>
</dbReference>
<feature type="region of interest" description="Disordered" evidence="6">
    <location>
        <begin position="531"/>
        <end position="566"/>
    </location>
</feature>
<gene>
    <name evidence="8" type="ORF">HGRIS_007574</name>
</gene>
<feature type="compositionally biased region" description="Polar residues" evidence="6">
    <location>
        <begin position="438"/>
        <end position="455"/>
    </location>
</feature>
<dbReference type="Pfam" id="PF00642">
    <property type="entry name" value="zf-CCCH"/>
    <property type="match status" value="2"/>
</dbReference>
<dbReference type="InterPro" id="IPR036855">
    <property type="entry name" value="Znf_CCCH_sf"/>
</dbReference>
<keyword evidence="4 5" id="KW-0862">Zinc</keyword>
<keyword evidence="1 5" id="KW-0479">Metal-binding</keyword>
<feature type="region of interest" description="Disordered" evidence="6">
    <location>
        <begin position="432"/>
        <end position="456"/>
    </location>
</feature>
<name>A0ABR3J585_9AGAR</name>
<proteinExistence type="predicted"/>
<evidence type="ECO:0000256" key="3">
    <source>
        <dbReference type="ARBA" id="ARBA00022771"/>
    </source>
</evidence>
<dbReference type="InterPro" id="IPR045877">
    <property type="entry name" value="ZFP36-like"/>
</dbReference>
<dbReference type="PANTHER" id="PTHR12547">
    <property type="entry name" value="CCCH ZINC FINGER/TIS11-RELATED"/>
    <property type="match status" value="1"/>
</dbReference>
<feature type="region of interest" description="Disordered" evidence="6">
    <location>
        <begin position="1"/>
        <end position="33"/>
    </location>
</feature>
<feature type="compositionally biased region" description="Polar residues" evidence="6">
    <location>
        <begin position="703"/>
        <end position="720"/>
    </location>
</feature>
<feature type="compositionally biased region" description="Polar residues" evidence="6">
    <location>
        <begin position="553"/>
        <end position="565"/>
    </location>
</feature>
<dbReference type="SMART" id="SM00356">
    <property type="entry name" value="ZnF_C3H1"/>
    <property type="match status" value="2"/>
</dbReference>
<keyword evidence="9" id="KW-1185">Reference proteome</keyword>
<evidence type="ECO:0000256" key="2">
    <source>
        <dbReference type="ARBA" id="ARBA00022737"/>
    </source>
</evidence>
<feature type="compositionally biased region" description="Low complexity" evidence="6">
    <location>
        <begin position="107"/>
        <end position="126"/>
    </location>
</feature>
<evidence type="ECO:0000259" key="7">
    <source>
        <dbReference type="PROSITE" id="PS50103"/>
    </source>
</evidence>
<keyword evidence="3 5" id="KW-0863">Zinc-finger</keyword>
<evidence type="ECO:0000313" key="8">
    <source>
        <dbReference type="EMBL" id="KAL0950810.1"/>
    </source>
</evidence>
<protein>
    <recommendedName>
        <fullName evidence="7">C3H1-type domain-containing protein</fullName>
    </recommendedName>
</protein>
<feature type="compositionally biased region" description="Low complexity" evidence="6">
    <location>
        <begin position="14"/>
        <end position="30"/>
    </location>
</feature>
<keyword evidence="2" id="KW-0677">Repeat</keyword>
<accession>A0ABR3J585</accession>
<dbReference type="Gene3D" id="4.10.1000.10">
    <property type="entry name" value="Zinc finger, CCCH-type"/>
    <property type="match status" value="2"/>
</dbReference>
<dbReference type="InterPro" id="IPR000571">
    <property type="entry name" value="Znf_CCCH"/>
</dbReference>
<feature type="domain" description="C3H1-type" evidence="7">
    <location>
        <begin position="460"/>
        <end position="488"/>
    </location>
</feature>
<organism evidence="8 9">
    <name type="scientific">Hohenbuehelia grisea</name>
    <dbReference type="NCBI Taxonomy" id="104357"/>
    <lineage>
        <taxon>Eukaryota</taxon>
        <taxon>Fungi</taxon>
        <taxon>Dikarya</taxon>
        <taxon>Basidiomycota</taxon>
        <taxon>Agaricomycotina</taxon>
        <taxon>Agaricomycetes</taxon>
        <taxon>Agaricomycetidae</taxon>
        <taxon>Agaricales</taxon>
        <taxon>Pleurotineae</taxon>
        <taxon>Pleurotaceae</taxon>
        <taxon>Hohenbuehelia</taxon>
    </lineage>
</organism>
<feature type="region of interest" description="Disordered" evidence="6">
    <location>
        <begin position="677"/>
        <end position="736"/>
    </location>
</feature>
<feature type="region of interest" description="Disordered" evidence="6">
    <location>
        <begin position="60"/>
        <end position="202"/>
    </location>
</feature>
<evidence type="ECO:0000256" key="5">
    <source>
        <dbReference type="PROSITE-ProRule" id="PRU00723"/>
    </source>
</evidence>
<evidence type="ECO:0000313" key="9">
    <source>
        <dbReference type="Proteomes" id="UP001556367"/>
    </source>
</evidence>
<feature type="domain" description="C3H1-type" evidence="7">
    <location>
        <begin position="498"/>
        <end position="526"/>
    </location>
</feature>